<comment type="subcellular location">
    <subcellularLocation>
        <location evidence="11">Endoplasmic reticulum membrane</location>
        <topology evidence="11">Single-pass membrane protein</topology>
    </subcellularLocation>
    <subcellularLocation>
        <location evidence="1">Endoplasmic reticulum membrane</location>
        <topology evidence="1">Single-pass type III membrane protein</topology>
    </subcellularLocation>
</comment>
<gene>
    <name evidence="12" type="primary">PBN1</name>
    <name evidence="12" type="ORF">TWF694_007393</name>
</gene>
<keyword evidence="9" id="KW-0472">Membrane</keyword>
<dbReference type="PANTHER" id="PTHR28533">
    <property type="entry name" value="PROTEIN PBN1"/>
    <property type="match status" value="1"/>
</dbReference>
<dbReference type="EMBL" id="JAVHJO010000003">
    <property type="protein sequence ID" value="KAK6541591.1"/>
    <property type="molecule type" value="Genomic_DNA"/>
</dbReference>
<keyword evidence="7 11" id="KW-0256">Endoplasmic reticulum</keyword>
<keyword evidence="13" id="KW-1185">Reference proteome</keyword>
<keyword evidence="12" id="KW-0645">Protease</keyword>
<evidence type="ECO:0000256" key="3">
    <source>
        <dbReference type="ARBA" id="ARBA00010345"/>
    </source>
</evidence>
<evidence type="ECO:0000256" key="7">
    <source>
        <dbReference type="ARBA" id="ARBA00022824"/>
    </source>
</evidence>
<evidence type="ECO:0000256" key="6">
    <source>
        <dbReference type="ARBA" id="ARBA00022692"/>
    </source>
</evidence>
<dbReference type="GO" id="GO:0006508">
    <property type="term" value="P:proteolysis"/>
    <property type="evidence" value="ECO:0007669"/>
    <property type="project" value="UniProtKB-KW"/>
</dbReference>
<dbReference type="AlphaFoldDB" id="A0AAV9XI20"/>
<accession>A0AAV9XI20</accession>
<proteinExistence type="inferred from homology"/>
<evidence type="ECO:0000256" key="5">
    <source>
        <dbReference type="ARBA" id="ARBA00022502"/>
    </source>
</evidence>
<evidence type="ECO:0000256" key="1">
    <source>
        <dbReference type="ARBA" id="ARBA00004643"/>
    </source>
</evidence>
<dbReference type="Pfam" id="PF08320">
    <property type="entry name" value="PIG-X"/>
    <property type="match status" value="1"/>
</dbReference>
<keyword evidence="6" id="KW-0812">Transmembrane</keyword>
<dbReference type="SMART" id="SM00780">
    <property type="entry name" value="PIG-X"/>
    <property type="match status" value="1"/>
</dbReference>
<comment type="pathway">
    <text evidence="2 11">Glycolipid biosynthesis; glycosylphosphatidylinositol-anchor biosynthesis.</text>
</comment>
<reference evidence="12 13" key="1">
    <citation type="submission" date="2019-10" db="EMBL/GenBank/DDBJ databases">
        <authorList>
            <person name="Palmer J.M."/>
        </authorList>
    </citation>
    <scope>NUCLEOTIDE SEQUENCE [LARGE SCALE GENOMIC DNA]</scope>
    <source>
        <strain evidence="12 13">TWF694</strain>
    </source>
</reference>
<sequence length="498" mass="57132">MKRRVTFIHSPQEELRDDNLNLSKDSLQVKNLHAIREDRFTFAFHELPQFIQDVVRQTHELYIRFDNGKDYAEKWNGPFASRLPLGVHIFAIPLRESKMGNLCSFMSKYADIPCSSIKDNFTDHKRSKQFYIPDPAVLSKFLKPLSNKLCGITNKPCKETILGFETASTIDVKYDAISQVFEVNVLWNTRSTGNSKDGTWDILIKSDTPKNKVEVAVFTTGKNADREEIKLQGHLALIGHDTEFKETVIVFPARHHPRSNIYMADFNQPTGLHPKLEVTLALGGRSPSEECTLNAFFTVPQPFFVDPYQLDDTKLMKSYGINKVRVVEGETDLEAPAWAMTKWGAMLLAELDVKEYLKGWSKDRAPMEFTLPLHLRYLSTHPEKWNETASLPWPTIFWACHSEQWSKMTTNPFDRRMLGYEDYFPEQTYFHHLTPKLINTTVSSSSLQVPLLNSVDAQFIEWGTMGLVVIGFTWVLIRTFTSLVGGGSKKVEEHKKKE</sequence>
<dbReference type="PANTHER" id="PTHR28533:SF1">
    <property type="entry name" value="PROTEIN PBN1"/>
    <property type="match status" value="1"/>
</dbReference>
<keyword evidence="5 11" id="KW-0337">GPI-anchor biosynthesis</keyword>
<keyword evidence="8" id="KW-1133">Transmembrane helix</keyword>
<evidence type="ECO:0000256" key="8">
    <source>
        <dbReference type="ARBA" id="ARBA00022989"/>
    </source>
</evidence>
<evidence type="ECO:0000256" key="2">
    <source>
        <dbReference type="ARBA" id="ARBA00004687"/>
    </source>
</evidence>
<comment type="caution">
    <text evidence="12">The sequence shown here is derived from an EMBL/GenBank/DDBJ whole genome shotgun (WGS) entry which is preliminary data.</text>
</comment>
<keyword evidence="10" id="KW-0325">Glycoprotein</keyword>
<evidence type="ECO:0000256" key="11">
    <source>
        <dbReference type="RuleBase" id="RU366056"/>
    </source>
</evidence>
<dbReference type="GO" id="GO:0005789">
    <property type="term" value="C:endoplasmic reticulum membrane"/>
    <property type="evidence" value="ECO:0007669"/>
    <property type="project" value="UniProtKB-SubCell"/>
</dbReference>
<dbReference type="Proteomes" id="UP001365542">
    <property type="component" value="Unassembled WGS sequence"/>
</dbReference>
<dbReference type="GO" id="GO:1990529">
    <property type="term" value="C:glycosylphosphatidylinositol-mannosyltransferase I complex"/>
    <property type="evidence" value="ECO:0007669"/>
    <property type="project" value="TreeGrafter"/>
</dbReference>
<dbReference type="GO" id="GO:0006506">
    <property type="term" value="P:GPI anchor biosynthetic process"/>
    <property type="evidence" value="ECO:0007669"/>
    <property type="project" value="UniProtKB-KW"/>
</dbReference>
<dbReference type="GO" id="GO:0000030">
    <property type="term" value="F:mannosyltransferase activity"/>
    <property type="evidence" value="ECO:0007669"/>
    <property type="project" value="TreeGrafter"/>
</dbReference>
<evidence type="ECO:0000256" key="10">
    <source>
        <dbReference type="ARBA" id="ARBA00023180"/>
    </source>
</evidence>
<dbReference type="GO" id="GO:0008233">
    <property type="term" value="F:peptidase activity"/>
    <property type="evidence" value="ECO:0007669"/>
    <property type="project" value="UniProtKB-KW"/>
</dbReference>
<evidence type="ECO:0000313" key="13">
    <source>
        <dbReference type="Proteomes" id="UP001365542"/>
    </source>
</evidence>
<comment type="function">
    <text evidence="11">Required for proper folding and/or the stability of a subset of proteins in the endoplasmic reticulum. Component of glycosylphosphatidylinositol-mannosyltransferase 1 which transfers the first of the 4 mannoses in the GPI-anchor precursors during GPI-anchor biosynthesis. Probably acts by stabilizing the mannosyltransferase GPI14.</text>
</comment>
<evidence type="ECO:0000256" key="9">
    <source>
        <dbReference type="ARBA" id="ARBA00023136"/>
    </source>
</evidence>
<evidence type="ECO:0000313" key="12">
    <source>
        <dbReference type="EMBL" id="KAK6541591.1"/>
    </source>
</evidence>
<evidence type="ECO:0000256" key="4">
    <source>
        <dbReference type="ARBA" id="ARBA00020410"/>
    </source>
</evidence>
<dbReference type="InterPro" id="IPR042322">
    <property type="entry name" value="Pbn1"/>
</dbReference>
<dbReference type="InterPro" id="IPR013233">
    <property type="entry name" value="PIG-X/PBN1"/>
</dbReference>
<comment type="similarity">
    <text evidence="3 11">Belongs to the PIGX family.</text>
</comment>
<keyword evidence="12" id="KW-0378">Hydrolase</keyword>
<name>A0AAV9XI20_9PEZI</name>
<organism evidence="12 13">
    <name type="scientific">Orbilia ellipsospora</name>
    <dbReference type="NCBI Taxonomy" id="2528407"/>
    <lineage>
        <taxon>Eukaryota</taxon>
        <taxon>Fungi</taxon>
        <taxon>Dikarya</taxon>
        <taxon>Ascomycota</taxon>
        <taxon>Pezizomycotina</taxon>
        <taxon>Orbiliomycetes</taxon>
        <taxon>Orbiliales</taxon>
        <taxon>Orbiliaceae</taxon>
        <taxon>Orbilia</taxon>
    </lineage>
</organism>
<protein>
    <recommendedName>
        <fullName evidence="4 11">Protein PBN1</fullName>
    </recommendedName>
</protein>